<keyword evidence="1" id="KW-0812">Transmembrane</keyword>
<comment type="caution">
    <text evidence="2">The sequence shown here is derived from an EMBL/GenBank/DDBJ whole genome shotgun (WGS) entry which is preliminary data.</text>
</comment>
<keyword evidence="1" id="KW-0472">Membrane</keyword>
<name>A0ABT9E406_9PROT</name>
<organism evidence="2 3">
    <name type="scientific">Paracraurococcus lichenis</name>
    <dbReference type="NCBI Taxonomy" id="3064888"/>
    <lineage>
        <taxon>Bacteria</taxon>
        <taxon>Pseudomonadati</taxon>
        <taxon>Pseudomonadota</taxon>
        <taxon>Alphaproteobacteria</taxon>
        <taxon>Acetobacterales</taxon>
        <taxon>Roseomonadaceae</taxon>
        <taxon>Paracraurococcus</taxon>
    </lineage>
</organism>
<keyword evidence="1" id="KW-1133">Transmembrane helix</keyword>
<keyword evidence="3" id="KW-1185">Reference proteome</keyword>
<evidence type="ECO:0000256" key="1">
    <source>
        <dbReference type="SAM" id="Phobius"/>
    </source>
</evidence>
<accession>A0ABT9E406</accession>
<evidence type="ECO:0000313" key="3">
    <source>
        <dbReference type="Proteomes" id="UP001243009"/>
    </source>
</evidence>
<dbReference type="RefSeq" id="WP_305105590.1">
    <property type="nucleotide sequence ID" value="NZ_JAUTWS010000020.1"/>
</dbReference>
<protein>
    <submittedName>
        <fullName evidence="2">Uncharacterized protein</fullName>
    </submittedName>
</protein>
<dbReference type="EMBL" id="JAUTWS010000020">
    <property type="protein sequence ID" value="MDO9710730.1"/>
    <property type="molecule type" value="Genomic_DNA"/>
</dbReference>
<gene>
    <name evidence="2" type="ORF">Q7A36_20435</name>
</gene>
<reference evidence="2 3" key="1">
    <citation type="submission" date="2023-08" db="EMBL/GenBank/DDBJ databases">
        <title>The draft genome sequence of Paracraurococcus sp. LOR1-02.</title>
        <authorList>
            <person name="Kingkaew E."/>
            <person name="Tanasupawat S."/>
        </authorList>
    </citation>
    <scope>NUCLEOTIDE SEQUENCE [LARGE SCALE GENOMIC DNA]</scope>
    <source>
        <strain evidence="2 3">LOR1-02</strain>
    </source>
</reference>
<proteinExistence type="predicted"/>
<evidence type="ECO:0000313" key="2">
    <source>
        <dbReference type="EMBL" id="MDO9710730.1"/>
    </source>
</evidence>
<sequence length="55" mass="5826">MNGFGFSALLVGRLGRHPVPGLDEDLARRDAALLRLGVLAGVNLVLFLGLTLLAR</sequence>
<feature type="transmembrane region" description="Helical" evidence="1">
    <location>
        <begin position="32"/>
        <end position="54"/>
    </location>
</feature>
<dbReference type="Proteomes" id="UP001243009">
    <property type="component" value="Unassembled WGS sequence"/>
</dbReference>